<dbReference type="AlphaFoldDB" id="A0AAV4HUW8"/>
<gene>
    <name evidence="2" type="ORF">ElyMa_001111700</name>
</gene>
<organism evidence="2 3">
    <name type="scientific">Elysia marginata</name>
    <dbReference type="NCBI Taxonomy" id="1093978"/>
    <lineage>
        <taxon>Eukaryota</taxon>
        <taxon>Metazoa</taxon>
        <taxon>Spiralia</taxon>
        <taxon>Lophotrochozoa</taxon>
        <taxon>Mollusca</taxon>
        <taxon>Gastropoda</taxon>
        <taxon>Heterobranchia</taxon>
        <taxon>Euthyneura</taxon>
        <taxon>Panpulmonata</taxon>
        <taxon>Sacoglossa</taxon>
        <taxon>Placobranchoidea</taxon>
        <taxon>Plakobranchidae</taxon>
        <taxon>Elysia</taxon>
    </lineage>
</organism>
<keyword evidence="3" id="KW-1185">Reference proteome</keyword>
<comment type="caution">
    <text evidence="2">The sequence shown here is derived from an EMBL/GenBank/DDBJ whole genome shotgun (WGS) entry which is preliminary data.</text>
</comment>
<evidence type="ECO:0000256" key="1">
    <source>
        <dbReference type="SAM" id="MobiDB-lite"/>
    </source>
</evidence>
<feature type="region of interest" description="Disordered" evidence="1">
    <location>
        <begin position="83"/>
        <end position="108"/>
    </location>
</feature>
<reference evidence="2 3" key="1">
    <citation type="journal article" date="2021" name="Elife">
        <title>Chloroplast acquisition without the gene transfer in kleptoplastic sea slugs, Plakobranchus ocellatus.</title>
        <authorList>
            <person name="Maeda T."/>
            <person name="Takahashi S."/>
            <person name="Yoshida T."/>
            <person name="Shimamura S."/>
            <person name="Takaki Y."/>
            <person name="Nagai Y."/>
            <person name="Toyoda A."/>
            <person name="Suzuki Y."/>
            <person name="Arimoto A."/>
            <person name="Ishii H."/>
            <person name="Satoh N."/>
            <person name="Nishiyama T."/>
            <person name="Hasebe M."/>
            <person name="Maruyama T."/>
            <person name="Minagawa J."/>
            <person name="Obokata J."/>
            <person name="Shigenobu S."/>
        </authorList>
    </citation>
    <scope>NUCLEOTIDE SEQUENCE [LARGE SCALE GENOMIC DNA]</scope>
</reference>
<protein>
    <submittedName>
        <fullName evidence="2">Uncharacterized protein</fullName>
    </submittedName>
</protein>
<proteinExistence type="predicted"/>
<sequence length="108" mass="12040">MTTKASGEEEAWLKNKSPGEGNGGAPPMRDIPSLNRNTFNKFLNQTTLQKDPQSIEAFNTTLVEVLDEFAPLRKNRVSHHLTPRGIPLMFKPPSVRRGKLNANGKELD</sequence>
<evidence type="ECO:0000313" key="2">
    <source>
        <dbReference type="EMBL" id="GFS01983.1"/>
    </source>
</evidence>
<feature type="region of interest" description="Disordered" evidence="1">
    <location>
        <begin position="1"/>
        <end position="35"/>
    </location>
</feature>
<accession>A0AAV4HUW8</accession>
<dbReference type="Proteomes" id="UP000762676">
    <property type="component" value="Unassembled WGS sequence"/>
</dbReference>
<evidence type="ECO:0000313" key="3">
    <source>
        <dbReference type="Proteomes" id="UP000762676"/>
    </source>
</evidence>
<dbReference type="EMBL" id="BMAT01002218">
    <property type="protein sequence ID" value="GFS01983.1"/>
    <property type="molecule type" value="Genomic_DNA"/>
</dbReference>
<name>A0AAV4HUW8_9GAST</name>